<feature type="domain" description="EGF-like" evidence="3">
    <location>
        <begin position="3950"/>
        <end position="3987"/>
    </location>
</feature>
<dbReference type="Pfam" id="PF21164">
    <property type="entry name" value="Dumpy_DPY"/>
    <property type="match status" value="56"/>
</dbReference>
<feature type="domain" description="EGF-like" evidence="3">
    <location>
        <begin position="2192"/>
        <end position="2231"/>
    </location>
</feature>
<feature type="domain" description="EGF-like" evidence="3">
    <location>
        <begin position="2468"/>
        <end position="2505"/>
    </location>
</feature>
<feature type="domain" description="EGF-like" evidence="3">
    <location>
        <begin position="448"/>
        <end position="487"/>
    </location>
</feature>
<feature type="domain" description="EGF-like" evidence="3">
    <location>
        <begin position="2675"/>
        <end position="2712"/>
    </location>
</feature>
<dbReference type="SMART" id="SM00274">
    <property type="entry name" value="FOLN"/>
    <property type="match status" value="48"/>
</dbReference>
<dbReference type="InterPro" id="IPR003645">
    <property type="entry name" value="Fol_N"/>
</dbReference>
<feature type="disulfide bond" evidence="2">
    <location>
        <begin position="4383"/>
        <end position="4393"/>
    </location>
</feature>
<feature type="disulfide bond" evidence="2">
    <location>
        <begin position="1445"/>
        <end position="1455"/>
    </location>
</feature>
<feature type="disulfide bond" evidence="2">
    <location>
        <begin position="1135"/>
        <end position="1145"/>
    </location>
</feature>
<dbReference type="SMART" id="SM00181">
    <property type="entry name" value="EGF"/>
    <property type="match status" value="113"/>
</dbReference>
<feature type="domain" description="EGF-like" evidence="3">
    <location>
        <begin position="4934"/>
        <end position="4972"/>
    </location>
</feature>
<feature type="domain" description="EGF-like" evidence="3">
    <location>
        <begin position="1183"/>
        <end position="1221"/>
    </location>
</feature>
<keyword evidence="5" id="KW-1185">Reference proteome</keyword>
<evidence type="ECO:0000256" key="1">
    <source>
        <dbReference type="ARBA" id="ARBA00023157"/>
    </source>
</evidence>
<dbReference type="Gene3D" id="2.10.25.10">
    <property type="entry name" value="Laminin"/>
    <property type="match status" value="2"/>
</dbReference>
<evidence type="ECO:0000256" key="2">
    <source>
        <dbReference type="PROSITE-ProRule" id="PRU00076"/>
    </source>
</evidence>
<evidence type="ECO:0000313" key="5">
    <source>
        <dbReference type="Proteomes" id="UP001233999"/>
    </source>
</evidence>
<feature type="domain" description="EGF-like" evidence="3">
    <location>
        <begin position="5873"/>
        <end position="5912"/>
    </location>
</feature>
<feature type="domain" description="EGF-like" evidence="3">
    <location>
        <begin position="3891"/>
        <end position="3929"/>
    </location>
</feature>
<feature type="domain" description="EGF-like" evidence="3">
    <location>
        <begin position="2146"/>
        <end position="2183"/>
    </location>
</feature>
<feature type="disulfide bond" evidence="2">
    <location>
        <begin position="4674"/>
        <end position="4684"/>
    </location>
</feature>
<feature type="domain" description="EGF-like" evidence="3">
    <location>
        <begin position="901"/>
        <end position="939"/>
    </location>
</feature>
<feature type="domain" description="EGF-like" evidence="3">
    <location>
        <begin position="4718"/>
        <end position="4757"/>
    </location>
</feature>
<dbReference type="SMART" id="SM00179">
    <property type="entry name" value="EGF_CA"/>
    <property type="match status" value="23"/>
</dbReference>
<feature type="domain" description="EGF-like" evidence="3">
    <location>
        <begin position="3743"/>
        <end position="3780"/>
    </location>
</feature>
<feature type="domain" description="EGF-like" evidence="3">
    <location>
        <begin position="2300"/>
        <end position="2338"/>
    </location>
</feature>
<reference evidence="4" key="1">
    <citation type="journal article" date="2023" name="IScience">
        <title>Live-bearing cockroach genome reveals convergent evolutionary mechanisms linked to viviparity in insects and beyond.</title>
        <authorList>
            <person name="Fouks B."/>
            <person name="Harrison M.C."/>
            <person name="Mikhailova A.A."/>
            <person name="Marchal E."/>
            <person name="English S."/>
            <person name="Carruthers M."/>
            <person name="Jennings E.C."/>
            <person name="Chiamaka E.L."/>
            <person name="Frigard R.A."/>
            <person name="Pippel M."/>
            <person name="Attardo G.M."/>
            <person name="Benoit J.B."/>
            <person name="Bornberg-Bauer E."/>
            <person name="Tobe S.S."/>
        </authorList>
    </citation>
    <scope>NUCLEOTIDE SEQUENCE</scope>
    <source>
        <strain evidence="4">Stay&amp;Tobe</strain>
    </source>
</reference>
<feature type="domain" description="EGF-like" evidence="3">
    <location>
        <begin position="5765"/>
        <end position="5803"/>
    </location>
</feature>
<feature type="domain" description="EGF-like" evidence="3">
    <location>
        <begin position="1655"/>
        <end position="1692"/>
    </location>
</feature>
<protein>
    <recommendedName>
        <fullName evidence="3">EGF-like domain-containing protein</fullName>
    </recommendedName>
</protein>
<feature type="disulfide bond" evidence="2">
    <location>
        <begin position="3953"/>
        <end position="3963"/>
    </location>
</feature>
<dbReference type="SUPFAM" id="SSF57184">
    <property type="entry name" value="Growth factor receptor domain"/>
    <property type="match status" value="9"/>
</dbReference>
<accession>A0AAD8ALU2</accession>
<feature type="disulfide bond" evidence="2">
    <location>
        <begin position="511"/>
        <end position="521"/>
    </location>
</feature>
<feature type="domain" description="EGF-like" evidence="3">
    <location>
        <begin position="3467"/>
        <end position="3506"/>
    </location>
</feature>
<feature type="disulfide bond" evidence="2">
    <location>
        <begin position="3316"/>
        <end position="3326"/>
    </location>
</feature>
<feature type="disulfide bond" evidence="2">
    <location>
        <begin position="5936"/>
        <end position="5946"/>
    </location>
</feature>
<dbReference type="InterPro" id="IPR000742">
    <property type="entry name" value="EGF"/>
</dbReference>
<feature type="disulfide bond" evidence="2">
    <location>
        <begin position="5203"/>
        <end position="5213"/>
    </location>
</feature>
<feature type="domain" description="EGF-like" evidence="3">
    <location>
        <begin position="5200"/>
        <end position="5237"/>
    </location>
</feature>
<feature type="domain" description="EGF-like" evidence="3">
    <location>
        <begin position="4993"/>
        <end position="5030"/>
    </location>
</feature>
<dbReference type="Proteomes" id="UP001233999">
    <property type="component" value="Unassembled WGS sequence"/>
</dbReference>
<feature type="domain" description="EGF-like" evidence="3">
    <location>
        <begin position="2726"/>
        <end position="2764"/>
    </location>
</feature>
<name>A0AAD8ALU2_DIPPU</name>
<feature type="disulfide bond" evidence="2">
    <location>
        <begin position="856"/>
        <end position="866"/>
    </location>
</feature>
<keyword evidence="2" id="KW-0245">EGF-like domain</keyword>
<feature type="domain" description="EGF-like" evidence="3">
    <location>
        <begin position="1549"/>
        <end position="1586"/>
    </location>
</feature>
<feature type="domain" description="EGF-like" evidence="3">
    <location>
        <begin position="4057"/>
        <end position="4094"/>
    </location>
</feature>
<feature type="domain" description="EGF-like" evidence="3">
    <location>
        <begin position="4321"/>
        <end position="4359"/>
    </location>
</feature>
<feature type="domain" description="EGF-like" evidence="3">
    <location>
        <begin position="1490"/>
        <end position="1528"/>
    </location>
</feature>
<dbReference type="InterPro" id="IPR001881">
    <property type="entry name" value="EGF-like_Ca-bd_dom"/>
</dbReference>
<feature type="disulfide bond" evidence="2">
    <location>
        <begin position="4887"/>
        <end position="4897"/>
    </location>
</feature>
<feature type="domain" description="EGF-like" evidence="3">
    <location>
        <begin position="4212"/>
        <end position="4250"/>
    </location>
</feature>
<feature type="domain" description="EGF-like" evidence="3">
    <location>
        <begin position="2833"/>
        <end position="2872"/>
    </location>
</feature>
<feature type="domain" description="EGF-like" evidence="3">
    <location>
        <begin position="3047"/>
        <end position="3085"/>
    </location>
</feature>
<feature type="disulfide bond" evidence="2">
    <location>
        <begin position="4060"/>
        <end position="4070"/>
    </location>
</feature>
<feature type="disulfide bond" evidence="2">
    <location>
        <begin position="2678"/>
        <end position="2688"/>
    </location>
</feature>
<comment type="caution">
    <text evidence="4">The sequence shown here is derived from an EMBL/GenBank/DDBJ whole genome shotgun (WGS) entry which is preliminary data.</text>
</comment>
<feature type="domain" description="EGF-like" evidence="3">
    <location>
        <begin position="2941"/>
        <end position="2979"/>
    </location>
</feature>
<feature type="domain" description="EGF-like" evidence="3">
    <location>
        <begin position="3254"/>
        <end position="3292"/>
    </location>
</feature>
<feature type="disulfide bond" evidence="2">
    <location>
        <begin position="3746"/>
        <end position="3756"/>
    </location>
</feature>
<feature type="domain" description="EGF-like" evidence="3">
    <location>
        <begin position="2409"/>
        <end position="2447"/>
    </location>
</feature>
<feature type="domain" description="EGF-like" evidence="3">
    <location>
        <begin position="3684"/>
        <end position="3722"/>
    </location>
</feature>
<feature type="domain" description="EGF-like" evidence="3">
    <location>
        <begin position="1703"/>
        <end position="1741"/>
    </location>
</feature>
<feature type="non-terminal residue" evidence="4">
    <location>
        <position position="1"/>
    </location>
</feature>
<feature type="domain" description="EGF-like" evidence="3">
    <location>
        <begin position="4825"/>
        <end position="4863"/>
    </location>
</feature>
<dbReference type="PROSITE" id="PS01186">
    <property type="entry name" value="EGF_2"/>
    <property type="match status" value="45"/>
</dbReference>
<feature type="domain" description="EGF-like" evidence="3">
    <location>
        <begin position="508"/>
        <end position="545"/>
    </location>
</feature>
<feature type="domain" description="EGF-like" evidence="3">
    <location>
        <begin position="4612"/>
        <end position="4650"/>
    </location>
</feature>
<feature type="domain" description="EGF-like" evidence="3">
    <location>
        <begin position="5982"/>
        <end position="6021"/>
    </location>
</feature>
<feature type="domain" description="EGF-like" evidence="3">
    <location>
        <begin position="5141"/>
        <end position="5179"/>
    </location>
</feature>
<feature type="domain" description="EGF-like" evidence="3">
    <location>
        <begin position="4271"/>
        <end position="4308"/>
    </location>
</feature>
<feature type="disulfide bond" evidence="2">
    <location>
        <begin position="1842"/>
        <end position="1852"/>
    </location>
</feature>
<feature type="domain" description="EGF-like" evidence="3">
    <location>
        <begin position="1132"/>
        <end position="1169"/>
    </location>
</feature>
<dbReference type="InterPro" id="IPR048407">
    <property type="entry name" value="Dumpy_DPY"/>
</dbReference>
<feature type="domain" description="EGF-like" evidence="3">
    <location>
        <begin position="5353"/>
        <end position="5392"/>
    </location>
</feature>
<feature type="domain" description="EGF-like" evidence="3">
    <location>
        <begin position="853"/>
        <end position="890"/>
    </location>
</feature>
<feature type="disulfide bond" evidence="2">
    <location>
        <begin position="2471"/>
        <end position="2481"/>
    </location>
</feature>
<dbReference type="PANTHER" id="PTHR22963:SF39">
    <property type="entry name" value="DUMPY"/>
    <property type="match status" value="1"/>
</dbReference>
<feature type="disulfide bond" evidence="2">
    <location>
        <begin position="5827"/>
        <end position="5837"/>
    </location>
</feature>
<feature type="disulfide bond" evidence="2">
    <location>
        <begin position="2042"/>
        <end position="2052"/>
    </location>
</feature>
<feature type="domain" description="EGF-like" evidence="3">
    <location>
        <begin position="5247"/>
        <end position="5285"/>
    </location>
</feature>
<feature type="domain" description="EGF-like" evidence="3">
    <location>
        <begin position="1839"/>
        <end position="1873"/>
    </location>
</feature>
<keyword evidence="1 2" id="KW-1015">Disulfide bond</keyword>
<feature type="domain" description="EGF-like" evidence="3">
    <location>
        <begin position="2039"/>
        <end position="2076"/>
    </location>
</feature>
<feature type="disulfide bond" evidence="2">
    <location>
        <begin position="4274"/>
        <end position="4284"/>
    </location>
</feature>
<feature type="disulfide bond" evidence="2">
    <location>
        <begin position="3109"/>
        <end position="3119"/>
    </location>
</feature>
<feature type="domain" description="EGF-like" evidence="3">
    <location>
        <begin position="5558"/>
        <end position="5596"/>
    </location>
</feature>
<feature type="domain" description="EGF-like" evidence="3">
    <location>
        <begin position="618"/>
        <end position="652"/>
    </location>
</feature>
<dbReference type="PROSITE" id="PS50026">
    <property type="entry name" value="EGF_3"/>
    <property type="match status" value="77"/>
</dbReference>
<gene>
    <name evidence="4" type="ORF">L9F63_000391</name>
</gene>
<dbReference type="GO" id="GO:0005509">
    <property type="term" value="F:calcium ion binding"/>
    <property type="evidence" value="ECO:0007669"/>
    <property type="project" value="InterPro"/>
</dbReference>
<feature type="disulfide bond" evidence="2">
    <location>
        <begin position="4996"/>
        <end position="5006"/>
    </location>
</feature>
<feature type="domain" description="EGF-like" evidence="3">
    <location>
        <begin position="3574"/>
        <end position="3612"/>
    </location>
</feature>
<feature type="disulfide bond" evidence="2">
    <location>
        <begin position="2255"/>
        <end position="2265"/>
    </location>
</feature>
<feature type="domain" description="EGF-like" evidence="3">
    <location>
        <begin position="3361"/>
        <end position="3399"/>
    </location>
</feature>
<feature type="domain" description="EGF-like" evidence="3">
    <location>
        <begin position="1073"/>
        <end position="1111"/>
    </location>
</feature>
<feature type="disulfide bond" evidence="2">
    <location>
        <begin position="5724"/>
        <end position="5734"/>
    </location>
</feature>
<evidence type="ECO:0000259" key="3">
    <source>
        <dbReference type="PROSITE" id="PS50026"/>
    </source>
</evidence>
<feature type="domain" description="EGF-like" evidence="3">
    <location>
        <begin position="793"/>
        <end position="832"/>
    </location>
</feature>
<feature type="domain" description="EGF-like" evidence="3">
    <location>
        <begin position="75"/>
        <end position="112"/>
    </location>
</feature>
<feature type="domain" description="EGF-like" evidence="3">
    <location>
        <begin position="5617"/>
        <end position="5654"/>
    </location>
</feature>
<feature type="domain" description="EGF-like" evidence="3">
    <location>
        <begin position="2252"/>
        <end position="2289"/>
    </location>
</feature>
<feature type="disulfide bond" evidence="2">
    <location>
        <begin position="621"/>
        <end position="631"/>
    </location>
</feature>
<feature type="domain" description="EGF-like" evidence="3">
    <location>
        <begin position="725"/>
        <end position="759"/>
    </location>
</feature>
<feature type="domain" description="EGF-like" evidence="3">
    <location>
        <begin position="2616"/>
        <end position="2654"/>
    </location>
</feature>
<feature type="disulfide bond" evidence="2">
    <location>
        <begin position="1552"/>
        <end position="1562"/>
    </location>
</feature>
<feature type="domain" description="EGF-like" evidence="3">
    <location>
        <begin position="4884"/>
        <end position="4921"/>
    </location>
</feature>
<feature type="domain" description="EGF-like" evidence="3">
    <location>
        <begin position="965"/>
        <end position="1004"/>
    </location>
</feature>
<feature type="domain" description="EGF-like" evidence="3">
    <location>
        <begin position="3420"/>
        <end position="3457"/>
    </location>
</feature>
<feature type="disulfide bond" evidence="2">
    <location>
        <begin position="728"/>
        <end position="738"/>
    </location>
</feature>
<feature type="domain" description="EGF-like" evidence="3">
    <location>
        <begin position="1442"/>
        <end position="1479"/>
    </location>
</feature>
<feature type="domain" description="EGF-like" evidence="3">
    <location>
        <begin position="5721"/>
        <end position="5758"/>
    </location>
</feature>
<feature type="non-terminal residue" evidence="4">
    <location>
        <position position="6464"/>
    </location>
</feature>
<feature type="domain" description="EGF-like" evidence="3">
    <location>
        <begin position="4104"/>
        <end position="4143"/>
    </location>
</feature>
<feature type="domain" description="EGF-like" evidence="3">
    <location>
        <begin position="2087"/>
        <end position="2125"/>
    </location>
</feature>
<feature type="disulfide bond" evidence="2">
    <location>
        <begin position="1658"/>
        <end position="1668"/>
    </location>
</feature>
<dbReference type="SUPFAM" id="SSF90148">
    <property type="entry name" value="DPY module"/>
    <property type="match status" value="39"/>
</dbReference>
<feature type="disulfide bond" evidence="2">
    <location>
        <begin position="78"/>
        <end position="88"/>
    </location>
</feature>
<evidence type="ECO:0000313" key="4">
    <source>
        <dbReference type="EMBL" id="KAJ9601474.1"/>
    </source>
</evidence>
<comment type="caution">
    <text evidence="2">Lacks conserved residue(s) required for the propagation of feature annotation.</text>
</comment>
<organism evidence="4 5">
    <name type="scientific">Diploptera punctata</name>
    <name type="common">Pacific beetle cockroach</name>
    <dbReference type="NCBI Taxonomy" id="6984"/>
    <lineage>
        <taxon>Eukaryota</taxon>
        <taxon>Metazoa</taxon>
        <taxon>Ecdysozoa</taxon>
        <taxon>Arthropoda</taxon>
        <taxon>Hexapoda</taxon>
        <taxon>Insecta</taxon>
        <taxon>Pterygota</taxon>
        <taxon>Neoptera</taxon>
        <taxon>Polyneoptera</taxon>
        <taxon>Dictyoptera</taxon>
        <taxon>Blattodea</taxon>
        <taxon>Blaberoidea</taxon>
        <taxon>Blaberidae</taxon>
        <taxon>Diplopterinae</taxon>
        <taxon>Diploptera</taxon>
    </lineage>
</organism>
<feature type="domain" description="EGF-like" evidence="3">
    <location>
        <begin position="1242"/>
        <end position="1276"/>
    </location>
</feature>
<feature type="domain" description="EGF-like" evidence="3">
    <location>
        <begin position="5824"/>
        <end position="5861"/>
    </location>
</feature>
<feature type="domain" description="EGF-like" evidence="3">
    <location>
        <begin position="4380"/>
        <end position="4414"/>
    </location>
</feature>
<feature type="domain" description="EGF-like" evidence="3">
    <location>
        <begin position="4671"/>
        <end position="4708"/>
    </location>
</feature>
<feature type="domain" description="EGF-like" evidence="3">
    <location>
        <begin position="1975"/>
        <end position="2018"/>
    </location>
</feature>
<feature type="domain" description="EGF-like" evidence="3">
    <location>
        <begin position="3313"/>
        <end position="3350"/>
    </location>
</feature>
<feature type="domain" description="EGF-like" evidence="3">
    <location>
        <begin position="1025"/>
        <end position="1062"/>
    </location>
</feature>
<dbReference type="PANTHER" id="PTHR22963">
    <property type="entry name" value="ENDOGLIN-RELATED"/>
    <property type="match status" value="1"/>
</dbReference>
<feature type="disulfide bond" evidence="2">
    <location>
        <begin position="1245"/>
        <end position="1255"/>
    </location>
</feature>
<feature type="disulfide bond" evidence="2">
    <location>
        <begin position="1028"/>
        <end position="1038"/>
    </location>
</feature>
<feature type="domain" description="EGF-like" evidence="3">
    <location>
        <begin position="5933"/>
        <end position="5970"/>
    </location>
</feature>
<feature type="domain" description="EGF-like" evidence="3">
    <location>
        <begin position="1595"/>
        <end position="1634"/>
    </location>
</feature>
<reference evidence="4" key="2">
    <citation type="submission" date="2023-05" db="EMBL/GenBank/DDBJ databases">
        <authorList>
            <person name="Fouks B."/>
        </authorList>
    </citation>
    <scope>NUCLEOTIDE SEQUENCE</scope>
    <source>
        <strain evidence="4">Stay&amp;Tobe</strain>
        <tissue evidence="4">Testes</tissue>
    </source>
</reference>
<feature type="disulfide bond" evidence="2">
    <location>
        <begin position="5620"/>
        <end position="5630"/>
    </location>
</feature>
<feature type="disulfide bond" evidence="2">
    <location>
        <begin position="2149"/>
        <end position="2159"/>
    </location>
</feature>
<feature type="disulfide bond" evidence="2">
    <location>
        <begin position="3423"/>
        <end position="3433"/>
    </location>
</feature>
<sequence>FCSLQALNLTVQAEPEIRAIRPLAGPTVSVKKSTCHGVVLVSSQLPRRPPGCRPECVVSFRMSFQNIACVNQKCVDPCPGPCGLNTRCEVINHSPICSCRQGFTGDPFSRCFAIPPPPPRGARLALVWPIYMGVPPNCRPECSINSECPSNRACMRERLPRPVPRILWSRSPVQCHQPHASVHLSRRIYRRSLLQLLPETTATHAQSYCQTHANPSPCGPNAQCNDGTCTCLPEYQGDPYAGCRPECVLSTDCPRNRACIRNKCTDPCPGHCGDGATCDVVNHIPICSCPQGTSGNPFVQCRPVPRSPSPCGPNSQCREINNQAPECVARVEWERGVKVVNHNPICSCPPRFTGDPFVRCQPIPETPVPTIPTNPCQPSPCGPQRSVPECVSNSECASHLACINLKCRDPCPGSCGANAECRVVSHTPTCTCMAGFTGDPSRTEQTPQATPCVPSPCGPNAVCREQNGAGSCTCLPDYVGNPYEGCRPECVLNTDCASNRACIRNRCQDPCPGTCGPSADCQVVNHLPSCTCRPGYTGDPFRFCSLQAPQTCPLFKQSPEIRAIRPLAGPTVSVKKSTARECARCLPNYLGSPPGCRPECVVSSECPQNRACVNQKCVDPCPGPCGLNTRCEVINHSPICSCRQGFTGDPFSSLVIAATSSLCPCCCGSLRAVTVRAQLSVPRHRRCPVLLLSGQLHGRASNCRPECRFNSECPSNRACMRERCRDPCPGSCGAGAQCNVINHTPVCTCPEGYTGDPFSNCFPRPPPPPEPVVSDPCNPSPCGPNAQCCRPENLPVRVVPSPCGPNSQCREINNQAVCSCVPGFIGSPPSCRPECVVSSECGQNEACSNQKCRNPCPGTCGVGARCEVVNHNPICSCPPRFTGDPFVRCQPIPETPVPTIPTNPCQPSPCGPNAVCQASGESPSCSCLPDTLALLPTCRDPCPGSCGANAECRVCVVQQPEQTPQATPCVPSPCGPNAVCREQNGAGSCTCLPDYVGNPYEGCRPECVLNTDCASNRACIRNRCQDPCPGTCGPSADCQVVNHLPSCTCRPGYTGDPFRFCSLQAPQPVQAEPGDPCNPSPCGPNSQCKEVNGQGVCSCLPNYLGSPPGCRPECVVSSECPQNRACVNQKCVDPCPGPCGLNTRCEVINHSPICSCRQGFTGDPFSRCFAIPPPPPRPSAPAVVDPCVPSPCGPNSQCRDIGGAPSCSCLANYMGVPPNCRPECSINSECPSNRACMRERCRDPCPGSCGAGAQCNVINHTPVCTCPEGYTGDPFSNCFPRPPPPPEPVVSDPCNPSPCGPNAQCNDGTCTCLPEYQGDPYAGCRPECVLSTDCPRNRACIRNKCTDPCPGTCGDGATCDVVNHIPICSCPQGTSGNPFVQCRPVPRSPSPCGPNSQCREINNQAVCSCVPGFIGSPPSCRPECVVSSECGQNEACSNQKCRNPCPGTCGVGARCEVVNHNPICSCPPRFTGDPFVRCQPIPETPVPTIPTNPCQPSPCGPNAVCQASGESPSCSCLPDYTGSPPNCRPECVSNSECASHLACINLKCRDPCPGSCGANAECRVVSHTPTCTCMAGFTGDPFTQCVVQQPEQTPQATPCVPSPCGPNAVCREQNGAGSCTCLPDYVGNPYEGCRPECVLNTDCASNRACIRNRCQDPCPGTCGPSADCQVVNHLPSCTCRPGYTGDPFRFCSLQAPQPVQAEPGDPCNPSPCGPNSQCKEVNGQGVCSCLPNYLGSPPGCRPECVVSSECPQNRACVNQKCVDPCFAIPPPPPRPSAPAVVDPCVPSPCGPNSQCRDIGGAPSCSCLANYMGVPPNCRPECSINSECPSNRACMRERCRDPCPGSCGAGAQCNVINHTPVCTCPEGYTGDPFSNCFPRPPPPPEPVVSDPCNPSPCGPNAQCNDGTCTCLPEYQGDPYAGCRPECVLSTDCPRNRACIRNKCTDPCPGTCGDGATCDVVNHIPICSCPQGTSGNPFVQCRPVPRSPSPCGPNSQCREINNQAVCSCVPGFIGSPPSCRPECVVSSECGQNEACSNQKCRNPCPGTCGVGARCEVVNHNPICSCPPRFTGDPFVRCQPIPETPVPTIPTNPCQPSPCGPNAVCQASGESPSCSCLPDYTGSPPNCRPECVSNSECASHLACINLKCRDPCPGSCGANAECRVVSHTPTCTCMAGFTGDPFTQCVVQQPEQTPQATPCVPSPCGPNAVCREQNGAGSCTCLPDYVGNPYEGCRPECVLNTDCASNRACIRNRCQDPCPGTCGPSADCQVVNHLPSCTCRPGYTGDPFRFCSLQAPQPVQAEPGDPCNPSPCGPNSQCKEVNGQGVCSCLPNYLGSPPGCRPECVVSSECPQNRACVNQKCVDPCPGSCGSNTRCDVLNHSPICSCIQGYTGDPFSRCFPVPPHVPLPDPAPLNPCVPSPCGPNSQCRDIGGAPSCSCLPTYIGSPPNCRPECVISSECASNLACLREKCRDPCLGSCGAGAQCNVINHTPVCTCPEGYTGDPFTNCFPRPPPPQPPPPSDPCNPSPCGSNAQCNNGICTCLPEYQGDPYAGCRPECVLSTDCPRNRACIRNKCADPCPGTCGQGATCDVVNHIPICSCPQGMSGNPFVECRPVPPPVVRQPCNPSPCGPNSQCREINGQAVCSCIPGFIGSPPACRPECIVSSDCGQNEACSNQKCRNPCPGTCGVGARCEVVNHNPICSCPPRFTGDPFIRCQPMQTFIQMPMPSTPTNPCQPSPCGPNAVCQASGESPSCSCLPDYVGSPPNCRPECVSNSECANNLACINLKCRDPCPGLCGSNAECRVVSHTPTCLCMSGFFGDPFVQCLQQQLPPASQERPTPCIPSPCGANAQCREQNGAGSCTCLPDYIGNPYEGCRPECVLNSDCAPNRACIRNKCEDPCPGTCGQNADCQVVNHLPSCTCRQGFNGDPFRFCNNIPSEPVVVEPQDPCNPSPCGPNSQCRNVNGQGVCSCLPNYVGSPPGCRPECVVSSECPQNRACVNQKCVDPCPGTCGLNTRCEVINHSPICSCNQGFTGDPFSRCFPIPLFLYPKYINPCVPSPCGPNSQCRDIGGTPSCSCLPTYIGSPPNCRPECVISSECASNLACLREKCRDPCPGSCGAGAQCNVINHTPVCTCPEGYTGDPFTNCFPRPPPPQPPPPSDPCNPSPCGSNAQCNNGICTCLPEYQGDPYAGCRPECVLSTDCPRNRACIRNKCADPCPGTCGQGATCDVVNHIPICSCPQGMSGNPFVECRPVPPPVVTQPCNPSPCGPNSQCREINGQAACSCVPGFIGSPPACRPECIVSSECGQNEACSNQKCRNPCPGTCGVGARCEVVNHNPICSCPPRFTGDPFIRCQPIPDVPTPDIPQNPCQPSPCGPNAVCQVSGVSPSCSCLPNFIGSPPNCRPECVSNSECANHLACINQKCSDPCPGSCGVNAECRVVSHTPNCICPSGFTGDPFQQCLVQQSPVVEEPTTPCVPSPCGANAQCREQNGAGSCTCLPDYIGNPYEGCRPECVLNTDCPSNRACIRNKCEDPCPGTCGQNADCQVVNHLPSCTCRQGFTGDPFRFCSNIPPQTVPEPQDPCNPSPCGPNSQCRNVNGQGVCSCLPNYMGSPPGCRPECVVSSECPQNRACVNQKCVDPCPGTCGLNTRCEVINHSPICSCNQGFTGDPFSRCFPIPPPPQPPSTPQYINPCVPSPCGPNSQCRDIGGTPSCSCLPTYIGSPPNCRPECVISSECASNLACLREKCRDPCPGSCGAGAQCNVINHTPVCTCPEGYTGDPFTNCFPRPPPPQPPPPSDPCNPSPCGSNAQCNNGICTCLPEYQGDPYAGCRPECVLSTDCPRNRACIRNKCADPCPGTCGQGATCDVVNHIPICSCPQGMSGNPFVECRPVPPPVVTQPCNPSPCGPNSQCREINGQAACSCVPGFIGSPPACRPECIVSSECGQNEACSNQKCRNPCPGTCGVGARCEVVNHNPICSCPPRFTGDPFIRCQPISETPIPQVPQNPCQPSPCGPNAVCQASGDSPSCSCLPDFTGSPPNCRPECVTNGECASHLACINQKCRDPCPGSCGANAECRVVSHTPNCICPAGFTGDPFTQCLAQQPPVIQERPTPCIPSPCGANAQCREQNGAGSCTCLPDYIGNPYEGCRPECVLNTDCPSNRACIRNKCEDPCPGTCGQNADCQVVNHLPSCTCRQGFTGDPFRFCNNIPAEPVVVETQDPCNPSPCGPNSQCRNVNGQGVCSCLPNYMGSPPGCRPECVVSSECPQNRACVNQKCVDPCPGTCGLNARCEVINHSPICSCQAGFTGDPFTRCFPIPPPVQPPPAQPTDPCVPSPCGPNSQCRNIGGAPSCSCLPNYMGLPPNCRPECTINSECASNRACIRERCQDPCPGSCGAGAQCTVINHTPVCTCPEGFTGDPFSNCFPRPPPPQPPPPSDPCNPSPCGSNAQCNNGICTCLPEYQGDPYAGCRPECVLSTDCPRNRACIRNKCADPCPGTCGQGATCDVVNHIPICSCPQGMSGNPFVECRPVPPPVVTQPCNPSPCGPNSQCREINGQAVCSCVPGFIGSPPACRRMYSTCGVGARCEVVNHNPICSCPPRFTGDPFIRCQPIPEAPPAPPVNPCQPSPCGPNAVCQVSGDSPSCSCLPNFIDSPPNCRPECVSNSECASNLACINQKCGDPCPGSCGANAECRVVSHTPNCICPTGFSGDPFTQCIQQPTPVILDTTTPCVPSPCGANAQCREQNGAGSCTCLPDYIGNPYEGCRPECVLNTDCPSNRACIRNKCEDPCPGTCGQNADCQVVNHLPSCTCRQGFTGDPFRFCNNIPPQPSREPGDPCNPSPCGPNSQCKNVNGQGVCSCLPNYIGSPPGCRPECVVSSECPQNRACVNQKCVDPCPGTCGLNARCEVINHSPICSCQAGFTGDPFTRCFPTPPPPGPTPSAPVNPCVPSPCGPNSLCQAIGETPSCSCLSGYIGSPPNCRPECVISSECASNLACLREKCRDPCPGSCGAGALCRVINHTPVCTCPPGYTGDPFTSCSPAPEPPSPPPPVDPCNPSPCGPNAQCNNGICTCLPEFQGDPYAGCRPECVLNQECPRNRACIRNKCTDPCPGTCGSQAVCSVINHIPTCTCPDGMSGNPFISCSPVPPPEVKQPCNPSPCGPNSQCRDINGQAVCSCVIGYIGSPPSCRPECVVSSDCNLNEACSNQKCRDPCPGTCGVGARCQVINHNPICSCPPGLTGDPFIRCQPIPPPPPAPPTNPCQPSPCGPNAVCQVAGDSPSCSCLPDFTGSPPNCRPECVSNGECASHLACINQKCRDPCPGSCGSNAECRVVSHTPNCICLSGYVGDPFRQCIVQSVPESRPLQSPCSPSPCGANAQCREQNGAGSCTCLPDYIGNPYEGCRPECVLNTDCPSNRACIRNKCEDPCPGTCGQNADCQVVNHLPSCTCRQGFTGDPFRFCSNIPPQTVPEPQDPCNPYAEYISSCLPKITWEVHPGCRHECVCAVHECPQNRAVESIRNAWIPCPGNFGQAGFTEQIHSLDVPTLPSHGRCQTQSLAKPPAPTPSPPAYVNPCVPNPCGAYSQCRDIGGAPSCSCLANHIGSPPNCRPECVINSECASNRACIRERCQDPCPGSCGAGAQCNVINHTPVCTCPEGYTGDPFTNCFPRPPPPQPPPPSDPCNPSPCGSNAQCNNGICTCLPEYQGDPYAGCRPECVLSTDCPRNRACIRNKCADPCPGTCGQGATCDVLNHIPSCSCPEGFTGDPFVFCREVPPPVVTQPCNPSPCGPNSQCREINGQAVCSCLTGYIGSPPTCRPECVVSSECPQNQACINQKCTDPCPGTCGLQARCNVINHNPICSCPPGFTGDPFTRCSPIPPTPVPPPEPRNPCQPSPCGPNAQCQVSADGTPSCTCLAGYVGAPPSCRPECVINSECASHLACINQKCRDPCPGSCGANAECRVVLHVPNCVCPSGFTGDPFTLCVVMQPVPTPPSATPDPCNPSPCGPNARCRVENSFAVCECIPEYHGNPYEGCRPECLVSSDCPMDRACIRNRCLDPCPGTCGVSAICTVSNHIPICSCPDGMTGDAFRICTPVMKPAEPIDPCNPSPCGPNTVCRTSNGNALCECLPGFFGNPTGSGCRPECVISSDCPRDKACVNTKCVDPCPGVCGYGAQCQVINHSPICSCPPPTIGDPFVECRDQPPPPADPCNPSPCNVNGQCRVVNGAAVCTYPECIINQDCPRDKACFAQKCSDPCVDACGVNALCQVVNHNPVCSCPQGYIGSPRISCQLQPLEPAPRPECMDSSECTNDKACINQACRNPCTEFPNTCGVNSVCHVQLHRPLCTCRDGYTGNAQGQCYEIGCRSDSECPPTQACVNRECADPCAFTQCGINAICRADSNHKARCYCPDNFRGDPLVSCVRPECTNDNECPYNLACRNERCENPCNCGTGALCTVTNHRAACQCPPGYVGNPHVTCTQ</sequence>
<feature type="domain" description="EGF-like" evidence="3">
    <location>
        <begin position="1378"/>
        <end position="1421"/>
    </location>
</feature>
<feature type="domain" description="EGF-like" evidence="3">
    <location>
        <begin position="1780"/>
        <end position="1818"/>
    </location>
</feature>
<feature type="domain" description="EGF-like" evidence="3">
    <location>
        <begin position="6087"/>
        <end position="6127"/>
    </location>
</feature>
<proteinExistence type="predicted"/>
<dbReference type="InterPro" id="IPR009030">
    <property type="entry name" value="Growth_fac_rcpt_cys_sf"/>
</dbReference>
<feature type="domain" description="EGF-like" evidence="3">
    <location>
        <begin position="3998"/>
        <end position="4036"/>
    </location>
</feature>
<feature type="domain" description="EGF-like" evidence="3">
    <location>
        <begin position="3106"/>
        <end position="3143"/>
    </location>
</feature>
<feature type="domain" description="EGF-like" evidence="3">
    <location>
        <begin position="4528"/>
        <end position="4566"/>
    </location>
</feature>
<dbReference type="EMBL" id="JASPKZ010000015">
    <property type="protein sequence ID" value="KAJ9601474.1"/>
    <property type="molecule type" value="Genomic_DNA"/>
</dbReference>